<dbReference type="EMBL" id="JBBKAJ010000022">
    <property type="protein sequence ID" value="MEJ8634677.1"/>
    <property type="molecule type" value="Genomic_DNA"/>
</dbReference>
<reference evidence="1" key="1">
    <citation type="submission" date="2024-03" db="EMBL/GenBank/DDBJ databases">
        <title>Novel Streptomyces species of biotechnological and ecological value are a feature of Machair soil.</title>
        <authorList>
            <person name="Prole J.R."/>
            <person name="Goodfellow M."/>
            <person name="Allenby N."/>
            <person name="Ward A.C."/>
        </authorList>
    </citation>
    <scope>NUCLEOTIDE SEQUENCE</scope>
    <source>
        <strain evidence="1">MS2.AVA.5</strain>
    </source>
</reference>
<gene>
    <name evidence="1" type="ORF">WKI67_14875</name>
</gene>
<organism evidence="1 2">
    <name type="scientific">Streptomyces achmelvichensis</name>
    <dbReference type="NCBI Taxonomy" id="3134111"/>
    <lineage>
        <taxon>Bacteria</taxon>
        <taxon>Bacillati</taxon>
        <taxon>Actinomycetota</taxon>
        <taxon>Actinomycetes</taxon>
        <taxon>Kitasatosporales</taxon>
        <taxon>Streptomycetaceae</taxon>
        <taxon>Streptomyces</taxon>
    </lineage>
</organism>
<accession>A0ACC6PUQ7</accession>
<keyword evidence="2" id="KW-1185">Reference proteome</keyword>
<evidence type="ECO:0000313" key="1">
    <source>
        <dbReference type="EMBL" id="MEJ8634677.1"/>
    </source>
</evidence>
<dbReference type="Proteomes" id="UP001377168">
    <property type="component" value="Unassembled WGS sequence"/>
</dbReference>
<comment type="caution">
    <text evidence="1">The sequence shown here is derived from an EMBL/GenBank/DDBJ whole genome shotgun (WGS) entry which is preliminary data.</text>
</comment>
<proteinExistence type="predicted"/>
<protein>
    <submittedName>
        <fullName evidence="1">Uncharacterized protein</fullName>
    </submittedName>
</protein>
<sequence length="291" mass="31582">MNTTARTNHYAGPCAVCGATVPAEAGVVLPGSHGGWEVYHPEHAREPGPPPRGTHPGWHHRRLMSLDIAATGPRTGVDRILATALRVSDGPGRDRLIDPGPGLALDPRTTHGITLDRARADGLPPEQALDETADAVAAHLATKELLVVWHAPYVLTFMESELLRHGLRPLAERCPAGLFPLCDPLVVDRHVDRYRSGGRSLRKVTAWYGVPHENPGDPGSDAQAALVLAEVLGACHPSLGRLSRSALHHEQTLWRERQASDAEAYHPERKQDHRWPLATVEALPWEPPPAG</sequence>
<name>A0ACC6PUQ7_9ACTN</name>
<evidence type="ECO:0000313" key="2">
    <source>
        <dbReference type="Proteomes" id="UP001377168"/>
    </source>
</evidence>